<gene>
    <name evidence="1" type="ORF">RIF29_38290</name>
</gene>
<dbReference type="EMBL" id="JAYWIO010000008">
    <property type="protein sequence ID" value="KAK7243492.1"/>
    <property type="molecule type" value="Genomic_DNA"/>
</dbReference>
<dbReference type="AlphaFoldDB" id="A0AAN9E1G3"/>
<proteinExistence type="predicted"/>
<reference evidence="1 2" key="1">
    <citation type="submission" date="2024-01" db="EMBL/GenBank/DDBJ databases">
        <title>The genomes of 5 underutilized Papilionoideae crops provide insights into root nodulation and disease resistanc.</title>
        <authorList>
            <person name="Yuan L."/>
        </authorList>
    </citation>
    <scope>NUCLEOTIDE SEQUENCE [LARGE SCALE GENOMIC DNA]</scope>
    <source>
        <strain evidence="1">ZHUSHIDOU_FW_LH</strain>
        <tissue evidence="1">Leaf</tissue>
    </source>
</reference>
<comment type="caution">
    <text evidence="1">The sequence shown here is derived from an EMBL/GenBank/DDBJ whole genome shotgun (WGS) entry which is preliminary data.</text>
</comment>
<evidence type="ECO:0000313" key="2">
    <source>
        <dbReference type="Proteomes" id="UP001372338"/>
    </source>
</evidence>
<dbReference type="Proteomes" id="UP001372338">
    <property type="component" value="Unassembled WGS sequence"/>
</dbReference>
<name>A0AAN9E1G3_CROPI</name>
<organism evidence="1 2">
    <name type="scientific">Crotalaria pallida</name>
    <name type="common">Smooth rattlebox</name>
    <name type="synonym">Crotalaria striata</name>
    <dbReference type="NCBI Taxonomy" id="3830"/>
    <lineage>
        <taxon>Eukaryota</taxon>
        <taxon>Viridiplantae</taxon>
        <taxon>Streptophyta</taxon>
        <taxon>Embryophyta</taxon>
        <taxon>Tracheophyta</taxon>
        <taxon>Spermatophyta</taxon>
        <taxon>Magnoliopsida</taxon>
        <taxon>eudicotyledons</taxon>
        <taxon>Gunneridae</taxon>
        <taxon>Pentapetalae</taxon>
        <taxon>rosids</taxon>
        <taxon>fabids</taxon>
        <taxon>Fabales</taxon>
        <taxon>Fabaceae</taxon>
        <taxon>Papilionoideae</taxon>
        <taxon>50 kb inversion clade</taxon>
        <taxon>genistoids sensu lato</taxon>
        <taxon>core genistoids</taxon>
        <taxon>Crotalarieae</taxon>
        <taxon>Crotalaria</taxon>
    </lineage>
</organism>
<keyword evidence="2" id="KW-1185">Reference proteome</keyword>
<accession>A0AAN9E1G3</accession>
<evidence type="ECO:0000313" key="1">
    <source>
        <dbReference type="EMBL" id="KAK7243492.1"/>
    </source>
</evidence>
<protein>
    <submittedName>
        <fullName evidence="1">Uncharacterized protein</fullName>
    </submittedName>
</protein>
<sequence>MCCLLNPLSINSKQLLSFVQYLTPPSKIPTPSATPSLQQSGATVYRCSTTVHRCCSTAVHPGNSSNQSYEICYRNG</sequence>